<feature type="compositionally biased region" description="Low complexity" evidence="1">
    <location>
        <begin position="90"/>
        <end position="103"/>
    </location>
</feature>
<feature type="region of interest" description="Disordered" evidence="1">
    <location>
        <begin position="187"/>
        <end position="210"/>
    </location>
</feature>
<dbReference type="Proteomes" id="UP000827092">
    <property type="component" value="Unassembled WGS sequence"/>
</dbReference>
<dbReference type="AlphaFoldDB" id="A0AAV6TKR7"/>
<gene>
    <name evidence="2" type="ORF">JTE90_024455</name>
</gene>
<accession>A0AAV6TKR7</accession>
<keyword evidence="3" id="KW-1185">Reference proteome</keyword>
<sequence length="245" mass="26516">MGSHERLASDALTGRLVHSHSASSAYKSAHWALSSCLVRPSVMQCGTSHPFKGNFGGNQLLDGSISLTPLDPDLTIDLHVRNRYGPSTRVSSGLVLSGHSSPSFGSQRVRSNSATSTSGTRRVSGAPAREGTGIPNAADLRRPVLSFRRRAYSRPIGLAHMLDSLVRVSRGVGLHFQATRLPRRSHRIEPSSYGPRTHFLGQQPRSRGLAAESVSGTLTPKRHNFPTPLRAGDSALGFSRFTRRY</sequence>
<reference evidence="2 3" key="1">
    <citation type="journal article" date="2022" name="Nat. Ecol. Evol.">
        <title>A masculinizing supergene underlies an exaggerated male reproductive morph in a spider.</title>
        <authorList>
            <person name="Hendrickx F."/>
            <person name="De Corte Z."/>
            <person name="Sonet G."/>
            <person name="Van Belleghem S.M."/>
            <person name="Kostlbacher S."/>
            <person name="Vangestel C."/>
        </authorList>
    </citation>
    <scope>NUCLEOTIDE SEQUENCE [LARGE SCALE GENOMIC DNA]</scope>
    <source>
        <strain evidence="2">W744_W776</strain>
    </source>
</reference>
<feature type="region of interest" description="Disordered" evidence="1">
    <location>
        <begin position="89"/>
        <end position="137"/>
    </location>
</feature>
<comment type="caution">
    <text evidence="2">The sequence shown here is derived from an EMBL/GenBank/DDBJ whole genome shotgun (WGS) entry which is preliminary data.</text>
</comment>
<protein>
    <submittedName>
        <fullName evidence="2">Uncharacterized protein</fullName>
    </submittedName>
</protein>
<evidence type="ECO:0000313" key="2">
    <source>
        <dbReference type="EMBL" id="KAG8172169.1"/>
    </source>
</evidence>
<dbReference type="EMBL" id="JAFNEN010003025">
    <property type="protein sequence ID" value="KAG8172169.1"/>
    <property type="molecule type" value="Genomic_DNA"/>
</dbReference>
<name>A0AAV6TKR7_9ARAC</name>
<feature type="compositionally biased region" description="Polar residues" evidence="1">
    <location>
        <begin position="104"/>
        <end position="121"/>
    </location>
</feature>
<proteinExistence type="predicted"/>
<organism evidence="2 3">
    <name type="scientific">Oedothorax gibbosus</name>
    <dbReference type="NCBI Taxonomy" id="931172"/>
    <lineage>
        <taxon>Eukaryota</taxon>
        <taxon>Metazoa</taxon>
        <taxon>Ecdysozoa</taxon>
        <taxon>Arthropoda</taxon>
        <taxon>Chelicerata</taxon>
        <taxon>Arachnida</taxon>
        <taxon>Araneae</taxon>
        <taxon>Araneomorphae</taxon>
        <taxon>Entelegynae</taxon>
        <taxon>Araneoidea</taxon>
        <taxon>Linyphiidae</taxon>
        <taxon>Erigoninae</taxon>
        <taxon>Oedothorax</taxon>
    </lineage>
</organism>
<evidence type="ECO:0000256" key="1">
    <source>
        <dbReference type="SAM" id="MobiDB-lite"/>
    </source>
</evidence>
<evidence type="ECO:0000313" key="3">
    <source>
        <dbReference type="Proteomes" id="UP000827092"/>
    </source>
</evidence>